<dbReference type="Gene3D" id="3.40.50.1820">
    <property type="entry name" value="alpha/beta hydrolase"/>
    <property type="match status" value="1"/>
</dbReference>
<dbReference type="AlphaFoldDB" id="A0A6L5YEJ7"/>
<proteinExistence type="predicted"/>
<reference evidence="2 3" key="1">
    <citation type="submission" date="2019-08" db="EMBL/GenBank/DDBJ databases">
        <title>In-depth cultivation of the pig gut microbiome towards novel bacterial diversity and tailored functional studies.</title>
        <authorList>
            <person name="Wylensek D."/>
            <person name="Hitch T.C.A."/>
            <person name="Clavel T."/>
        </authorList>
    </citation>
    <scope>NUCLEOTIDE SEQUENCE [LARGE SCALE GENOMIC DNA]</scope>
    <source>
        <strain evidence="2 3">SM-530-WT-4B</strain>
    </source>
</reference>
<dbReference type="InterPro" id="IPR049492">
    <property type="entry name" value="BD-FAE-like_dom"/>
</dbReference>
<protein>
    <submittedName>
        <fullName evidence="2">Alpha/beta hydrolase</fullName>
    </submittedName>
</protein>
<sequence length="306" mass="33879">MDAETKIADVIANENFKGYGQLLFPGHLSESDKKRTLGQIAPLFPYHRHLSVDVTLNVLNSMLAREKNGEKIFYDLYSDREKDKDPAKAETGLFYFRGVKKAPFAVICAGGSFQYVASLHESLPHALELSRMGFNAFTLHYRTESLEAACEDLAVAITQIFTHAEEFNVGTECYSLWGSSVGAHVAAYLASYGPHGFGGAQLPRPGTLVLQYTGHTNHTRQEPPTYVCVGENDPVCDWRVMKKRLDALAACGIDTEFHKYPHLGHGFGLGIGTEAEGWIASAAAFWKRHLPRRTLRVLSRFEAAAV</sequence>
<dbReference type="SUPFAM" id="SSF53474">
    <property type="entry name" value="alpha/beta-Hydrolases"/>
    <property type="match status" value="1"/>
</dbReference>
<dbReference type="EMBL" id="VUNH01000015">
    <property type="protein sequence ID" value="MST56639.1"/>
    <property type="molecule type" value="Genomic_DNA"/>
</dbReference>
<gene>
    <name evidence="2" type="ORF">FYJ74_11465</name>
</gene>
<keyword evidence="3" id="KW-1185">Reference proteome</keyword>
<dbReference type="RefSeq" id="WP_154529710.1">
    <property type="nucleotide sequence ID" value="NZ_VUNH01000015.1"/>
</dbReference>
<evidence type="ECO:0000259" key="1">
    <source>
        <dbReference type="Pfam" id="PF20434"/>
    </source>
</evidence>
<comment type="caution">
    <text evidence="2">The sequence shown here is derived from an EMBL/GenBank/DDBJ whole genome shotgun (WGS) entry which is preliminary data.</text>
</comment>
<evidence type="ECO:0000313" key="2">
    <source>
        <dbReference type="EMBL" id="MST56639.1"/>
    </source>
</evidence>
<dbReference type="Pfam" id="PF20434">
    <property type="entry name" value="BD-FAE"/>
    <property type="match status" value="1"/>
</dbReference>
<name>A0A6L5YEJ7_9BACT</name>
<accession>A0A6L5YEJ7</accession>
<organism evidence="2 3">
    <name type="scientific">Pyramidobacter porci</name>
    <dbReference type="NCBI Taxonomy" id="2605789"/>
    <lineage>
        <taxon>Bacteria</taxon>
        <taxon>Thermotogati</taxon>
        <taxon>Synergistota</taxon>
        <taxon>Synergistia</taxon>
        <taxon>Synergistales</taxon>
        <taxon>Dethiosulfovibrionaceae</taxon>
        <taxon>Pyramidobacter</taxon>
    </lineage>
</organism>
<dbReference type="InterPro" id="IPR029058">
    <property type="entry name" value="AB_hydrolase_fold"/>
</dbReference>
<dbReference type="Proteomes" id="UP000473699">
    <property type="component" value="Unassembled WGS sequence"/>
</dbReference>
<feature type="domain" description="BD-FAE-like" evidence="1">
    <location>
        <begin position="101"/>
        <end position="190"/>
    </location>
</feature>
<dbReference type="GO" id="GO:0016787">
    <property type="term" value="F:hydrolase activity"/>
    <property type="evidence" value="ECO:0007669"/>
    <property type="project" value="UniProtKB-KW"/>
</dbReference>
<keyword evidence="2" id="KW-0378">Hydrolase</keyword>
<evidence type="ECO:0000313" key="3">
    <source>
        <dbReference type="Proteomes" id="UP000473699"/>
    </source>
</evidence>